<evidence type="ECO:0000313" key="2">
    <source>
        <dbReference type="Proteomes" id="UP000198977"/>
    </source>
</evidence>
<sequence>MRRLYPAAELVIWSRSNGVEIAERLGATYAATVEDAARNAQVICTVTGATTPILDARNVAPGTHINAVGASRPVAREIAGDLVAISKLVVDSRAQAETECGELLLARSEKAIAIDYPIVELQDILAKTHPGRMSEQEITIFKSLGIAAEDLALGKEIIKLARARSIGVEVEIGN</sequence>
<dbReference type="PANTHER" id="PTHR13812">
    <property type="entry name" value="KETIMINE REDUCTASE MU-CRYSTALLIN"/>
    <property type="match status" value="1"/>
</dbReference>
<dbReference type="PANTHER" id="PTHR13812:SF19">
    <property type="entry name" value="KETIMINE REDUCTASE MU-CRYSTALLIN"/>
    <property type="match status" value="1"/>
</dbReference>
<proteinExistence type="predicted"/>
<protein>
    <submittedName>
        <fullName evidence="1">Ornithine cyclodeaminase/mu-crystallin family protein</fullName>
    </submittedName>
</protein>
<gene>
    <name evidence="1" type="ORF">SAMN04488523_10489</name>
</gene>
<reference evidence="1 2" key="1">
    <citation type="submission" date="2016-10" db="EMBL/GenBank/DDBJ databases">
        <authorList>
            <person name="de Groot N.N."/>
        </authorList>
    </citation>
    <scope>NUCLEOTIDE SEQUENCE [LARGE SCALE GENOMIC DNA]</scope>
    <source>
        <strain evidence="1 2">DSM 11443</strain>
    </source>
</reference>
<accession>A0A1I1WQC9</accession>
<dbReference type="Proteomes" id="UP000198977">
    <property type="component" value="Unassembled WGS sequence"/>
</dbReference>
<name>A0A1I1WQC9_9RHOB</name>
<dbReference type="EMBL" id="FOMW01000004">
    <property type="protein sequence ID" value="SFD97171.1"/>
    <property type="molecule type" value="Genomic_DNA"/>
</dbReference>
<dbReference type="InterPro" id="IPR003462">
    <property type="entry name" value="ODC_Mu_crystall"/>
</dbReference>
<evidence type="ECO:0000313" key="1">
    <source>
        <dbReference type="EMBL" id="SFD97171.1"/>
    </source>
</evidence>
<dbReference type="AlphaFoldDB" id="A0A1I1WQC9"/>
<dbReference type="RefSeq" id="WP_245766283.1">
    <property type="nucleotide sequence ID" value="NZ_FOMW01000004.1"/>
</dbReference>
<dbReference type="SUPFAM" id="SSF51735">
    <property type="entry name" value="NAD(P)-binding Rossmann-fold domains"/>
    <property type="match status" value="1"/>
</dbReference>
<keyword evidence="2" id="KW-1185">Reference proteome</keyword>
<dbReference type="Pfam" id="PF02423">
    <property type="entry name" value="OCD_Mu_crystall"/>
    <property type="match status" value="1"/>
</dbReference>
<dbReference type="InterPro" id="IPR036291">
    <property type="entry name" value="NAD(P)-bd_dom_sf"/>
</dbReference>
<organism evidence="1 2">
    <name type="scientific">Sulfitobacter brevis</name>
    <dbReference type="NCBI Taxonomy" id="74348"/>
    <lineage>
        <taxon>Bacteria</taxon>
        <taxon>Pseudomonadati</taxon>
        <taxon>Pseudomonadota</taxon>
        <taxon>Alphaproteobacteria</taxon>
        <taxon>Rhodobacterales</taxon>
        <taxon>Roseobacteraceae</taxon>
        <taxon>Sulfitobacter</taxon>
    </lineage>
</organism>
<dbReference type="STRING" id="74348.SAMN04488523_10489"/>
<dbReference type="Gene3D" id="3.40.50.720">
    <property type="entry name" value="NAD(P)-binding Rossmann-like Domain"/>
    <property type="match status" value="1"/>
</dbReference>
<dbReference type="GO" id="GO:0005737">
    <property type="term" value="C:cytoplasm"/>
    <property type="evidence" value="ECO:0007669"/>
    <property type="project" value="TreeGrafter"/>
</dbReference>